<evidence type="ECO:0000313" key="2">
    <source>
        <dbReference type="EMBL" id="MFC0313649.1"/>
    </source>
</evidence>
<protein>
    <submittedName>
        <fullName evidence="2">Uncharacterized protein</fullName>
    </submittedName>
</protein>
<reference evidence="2 3" key="1">
    <citation type="submission" date="2024-09" db="EMBL/GenBank/DDBJ databases">
        <authorList>
            <person name="Sun Q."/>
            <person name="Mori K."/>
        </authorList>
    </citation>
    <scope>NUCLEOTIDE SEQUENCE [LARGE SCALE GENOMIC DNA]</scope>
    <source>
        <strain evidence="2 3">CCM 7957</strain>
    </source>
</reference>
<gene>
    <name evidence="2" type="ORF">ACFFJD_02120</name>
</gene>
<dbReference type="EMBL" id="JBHLWV010000006">
    <property type="protein sequence ID" value="MFC0313649.1"/>
    <property type="molecule type" value="Genomic_DNA"/>
</dbReference>
<proteinExistence type="predicted"/>
<keyword evidence="3" id="KW-1185">Reference proteome</keyword>
<sequence>MTASLGGRPSKGRRPHSRASASIDSARIIDKLQVHHRRANVADVVSAAIIVGLRHPELLESASLRWASCQAPDPGYLEDLRDNDTDEQPGKYYLRMPQLHHDAVEDLVTTYYSGPDTGMRIRSALLWAGLHHPREIPAALAELDQFQHRTASGVTLGDLYLNIIENRTSRAPLNARATLEAVRQLRDGIDVADVAADTGLPRRLLTALSVEAISAVEGSLQLTG</sequence>
<accession>A0ABV6H508</accession>
<evidence type="ECO:0000256" key="1">
    <source>
        <dbReference type="SAM" id="MobiDB-lite"/>
    </source>
</evidence>
<name>A0ABV6H508_9ACTN</name>
<organism evidence="2 3">
    <name type="scientific">Gordonia phosphorivorans</name>
    <dbReference type="NCBI Taxonomy" id="1056982"/>
    <lineage>
        <taxon>Bacteria</taxon>
        <taxon>Bacillati</taxon>
        <taxon>Actinomycetota</taxon>
        <taxon>Actinomycetes</taxon>
        <taxon>Mycobacteriales</taxon>
        <taxon>Gordoniaceae</taxon>
        <taxon>Gordonia</taxon>
    </lineage>
</organism>
<comment type="caution">
    <text evidence="2">The sequence shown here is derived from an EMBL/GenBank/DDBJ whole genome shotgun (WGS) entry which is preliminary data.</text>
</comment>
<dbReference type="RefSeq" id="WP_382360215.1">
    <property type="nucleotide sequence ID" value="NZ_JBHLWV010000006.1"/>
</dbReference>
<evidence type="ECO:0000313" key="3">
    <source>
        <dbReference type="Proteomes" id="UP001589783"/>
    </source>
</evidence>
<feature type="region of interest" description="Disordered" evidence="1">
    <location>
        <begin position="1"/>
        <end position="22"/>
    </location>
</feature>
<dbReference type="Proteomes" id="UP001589783">
    <property type="component" value="Unassembled WGS sequence"/>
</dbReference>